<dbReference type="EMBL" id="JBGMDY010000005">
    <property type="protein sequence ID" value="KAL2333148.1"/>
    <property type="molecule type" value="Genomic_DNA"/>
</dbReference>
<dbReference type="Proteomes" id="UP001603857">
    <property type="component" value="Unassembled WGS sequence"/>
</dbReference>
<reference evidence="2 3" key="1">
    <citation type="submission" date="2024-08" db="EMBL/GenBank/DDBJ databases">
        <title>Insights into the chromosomal genome structure of Flemingia macrophylla.</title>
        <authorList>
            <person name="Ding Y."/>
            <person name="Zhao Y."/>
            <person name="Bi W."/>
            <person name="Wu M."/>
            <person name="Zhao G."/>
            <person name="Gong Y."/>
            <person name="Li W."/>
            <person name="Zhang P."/>
        </authorList>
    </citation>
    <scope>NUCLEOTIDE SEQUENCE [LARGE SCALE GENOMIC DNA]</scope>
    <source>
        <strain evidence="2">DYQJB</strain>
        <tissue evidence="2">Leaf</tissue>
    </source>
</reference>
<accession>A0ABD1MBH6</accession>
<evidence type="ECO:0000313" key="2">
    <source>
        <dbReference type="EMBL" id="KAL2333148.1"/>
    </source>
</evidence>
<feature type="region of interest" description="Disordered" evidence="1">
    <location>
        <begin position="1"/>
        <end position="57"/>
    </location>
</feature>
<sequence>MMLPHCNSDAQNPTLFGVNIDSSGLHLPTTVPGNTVSSADTNSSTMPLGESGFQGSL</sequence>
<dbReference type="AlphaFoldDB" id="A0ABD1MBH6"/>
<proteinExistence type="predicted"/>
<evidence type="ECO:0000313" key="3">
    <source>
        <dbReference type="Proteomes" id="UP001603857"/>
    </source>
</evidence>
<organism evidence="2 3">
    <name type="scientific">Flemingia macrophylla</name>
    <dbReference type="NCBI Taxonomy" id="520843"/>
    <lineage>
        <taxon>Eukaryota</taxon>
        <taxon>Viridiplantae</taxon>
        <taxon>Streptophyta</taxon>
        <taxon>Embryophyta</taxon>
        <taxon>Tracheophyta</taxon>
        <taxon>Spermatophyta</taxon>
        <taxon>Magnoliopsida</taxon>
        <taxon>eudicotyledons</taxon>
        <taxon>Gunneridae</taxon>
        <taxon>Pentapetalae</taxon>
        <taxon>rosids</taxon>
        <taxon>fabids</taxon>
        <taxon>Fabales</taxon>
        <taxon>Fabaceae</taxon>
        <taxon>Papilionoideae</taxon>
        <taxon>50 kb inversion clade</taxon>
        <taxon>NPAAA clade</taxon>
        <taxon>indigoferoid/millettioid clade</taxon>
        <taxon>Phaseoleae</taxon>
        <taxon>Flemingia</taxon>
    </lineage>
</organism>
<keyword evidence="3" id="KW-1185">Reference proteome</keyword>
<gene>
    <name evidence="2" type="ORF">Fmac_014361</name>
</gene>
<name>A0ABD1MBH6_9FABA</name>
<comment type="caution">
    <text evidence="2">The sequence shown here is derived from an EMBL/GenBank/DDBJ whole genome shotgun (WGS) entry which is preliminary data.</text>
</comment>
<feature type="compositionally biased region" description="Polar residues" evidence="1">
    <location>
        <begin position="31"/>
        <end position="46"/>
    </location>
</feature>
<protein>
    <submittedName>
        <fullName evidence="2">Uncharacterized protein</fullName>
    </submittedName>
</protein>
<evidence type="ECO:0000256" key="1">
    <source>
        <dbReference type="SAM" id="MobiDB-lite"/>
    </source>
</evidence>